<organism evidence="2 3">
    <name type="scientific">Aliarcobacter trophiarum LMG 25534</name>
    <dbReference type="NCBI Taxonomy" id="1032241"/>
    <lineage>
        <taxon>Bacteria</taxon>
        <taxon>Pseudomonadati</taxon>
        <taxon>Campylobacterota</taxon>
        <taxon>Epsilonproteobacteria</taxon>
        <taxon>Campylobacterales</taxon>
        <taxon>Arcobacteraceae</taxon>
        <taxon>Aliarcobacter</taxon>
    </lineage>
</organism>
<sequence>FLVDENNFSHWQTPYRGLEALGSVFNLSLGFALFFLVRISGALYFINNINNETIKERAIKSIKLDMLIFLFFFLVFLSLLFTKDGFAYDENAFVFIQEYKYLQNFLDMPIVLGMFVVGVLMVVIAVFATIHLNMTCCIKTGGV</sequence>
<dbReference type="Proteomes" id="UP000289132">
    <property type="component" value="Unassembled WGS sequence"/>
</dbReference>
<dbReference type="RefSeq" id="WP_206731928.1">
    <property type="nucleotide sequence ID" value="NZ_PDKD01000256.1"/>
</dbReference>
<name>A0ABY0ETG4_9BACT</name>
<comment type="caution">
    <text evidence="2">The sequence shown here is derived from an EMBL/GenBank/DDBJ whole genome shotgun (WGS) entry which is preliminary data.</text>
</comment>
<feature type="transmembrane region" description="Helical" evidence="1">
    <location>
        <begin position="108"/>
        <end position="130"/>
    </location>
</feature>
<feature type="non-terminal residue" evidence="2">
    <location>
        <position position="143"/>
    </location>
</feature>
<dbReference type="EMBL" id="PDKD01000256">
    <property type="protein sequence ID" value="RXJ83334.1"/>
    <property type="molecule type" value="Genomic_DNA"/>
</dbReference>
<keyword evidence="1" id="KW-0812">Transmembrane</keyword>
<feature type="transmembrane region" description="Helical" evidence="1">
    <location>
        <begin position="67"/>
        <end position="88"/>
    </location>
</feature>
<proteinExistence type="predicted"/>
<keyword evidence="1" id="KW-0472">Membrane</keyword>
<evidence type="ECO:0000313" key="3">
    <source>
        <dbReference type="Proteomes" id="UP000289132"/>
    </source>
</evidence>
<reference evidence="2 3" key="1">
    <citation type="submission" date="2017-10" db="EMBL/GenBank/DDBJ databases">
        <title>Genomics of the genus Arcobacter.</title>
        <authorList>
            <person name="Perez-Cataluna A."/>
            <person name="Figueras M.J."/>
        </authorList>
    </citation>
    <scope>NUCLEOTIDE SEQUENCE [LARGE SCALE GENOMIC DNA]</scope>
    <source>
        <strain evidence="2 3">LMG 25534</strain>
    </source>
</reference>
<keyword evidence="3" id="KW-1185">Reference proteome</keyword>
<keyword evidence="1" id="KW-1133">Transmembrane helix</keyword>
<evidence type="ECO:0000313" key="2">
    <source>
        <dbReference type="EMBL" id="RXJ83334.1"/>
    </source>
</evidence>
<protein>
    <submittedName>
        <fullName evidence="2">Cytochrome C oxidase assembly protein</fullName>
    </submittedName>
</protein>
<feature type="non-terminal residue" evidence="2">
    <location>
        <position position="1"/>
    </location>
</feature>
<gene>
    <name evidence="2" type="ORF">CRU87_11045</name>
</gene>
<feature type="transmembrane region" description="Helical" evidence="1">
    <location>
        <begin position="20"/>
        <end position="46"/>
    </location>
</feature>
<accession>A0ABY0ETG4</accession>
<evidence type="ECO:0000256" key="1">
    <source>
        <dbReference type="SAM" id="Phobius"/>
    </source>
</evidence>